<dbReference type="OrthoDB" id="4508069at2759"/>
<dbReference type="AlphaFoldDB" id="A0A5N5X6Y3"/>
<keyword evidence="3" id="KW-1185">Reference proteome</keyword>
<sequence>MPIFRNLRSRFSSSSSSATENRPVSNQPAHHPMDGDFVSGPKTCNTRLPNDAQPAKEYRARLEPVFSSSSQEPSYYWHNIDPPAESHRFHGSRSSYPSRLRSGRSKWTPMMRHSSHISAMNSALPGYNAVSGAVIVDWNGLPYFLSPEEEQERKSKLERAVQERMLGLSKETDFAWSQPYQGAALPRYSSRKDTQAPRPSRNK</sequence>
<dbReference type="EMBL" id="ML732181">
    <property type="protein sequence ID" value="KAB8076426.1"/>
    <property type="molecule type" value="Genomic_DNA"/>
</dbReference>
<accession>A0A5N5X6Y3</accession>
<evidence type="ECO:0000256" key="1">
    <source>
        <dbReference type="SAM" id="MobiDB-lite"/>
    </source>
</evidence>
<proteinExistence type="predicted"/>
<feature type="region of interest" description="Disordered" evidence="1">
    <location>
        <begin position="1"/>
        <end position="50"/>
    </location>
</feature>
<organism evidence="2 3">
    <name type="scientific">Aspergillus leporis</name>
    <dbReference type="NCBI Taxonomy" id="41062"/>
    <lineage>
        <taxon>Eukaryota</taxon>
        <taxon>Fungi</taxon>
        <taxon>Dikarya</taxon>
        <taxon>Ascomycota</taxon>
        <taxon>Pezizomycotina</taxon>
        <taxon>Eurotiomycetes</taxon>
        <taxon>Eurotiomycetidae</taxon>
        <taxon>Eurotiales</taxon>
        <taxon>Aspergillaceae</taxon>
        <taxon>Aspergillus</taxon>
        <taxon>Aspergillus subgen. Circumdati</taxon>
    </lineage>
</organism>
<feature type="compositionally biased region" description="Polar residues" evidence="1">
    <location>
        <begin position="18"/>
        <end position="28"/>
    </location>
</feature>
<gene>
    <name evidence="2" type="ORF">BDV29DRAFT_88243</name>
</gene>
<evidence type="ECO:0000313" key="2">
    <source>
        <dbReference type="EMBL" id="KAB8076426.1"/>
    </source>
</evidence>
<evidence type="ECO:0000313" key="3">
    <source>
        <dbReference type="Proteomes" id="UP000326565"/>
    </source>
</evidence>
<dbReference type="Proteomes" id="UP000326565">
    <property type="component" value="Unassembled WGS sequence"/>
</dbReference>
<reference evidence="2 3" key="1">
    <citation type="submission" date="2019-04" db="EMBL/GenBank/DDBJ databases">
        <title>Friends and foes A comparative genomics study of 23 Aspergillus species from section Flavi.</title>
        <authorList>
            <consortium name="DOE Joint Genome Institute"/>
            <person name="Kjaerbolling I."/>
            <person name="Vesth T."/>
            <person name="Frisvad J.C."/>
            <person name="Nybo J.L."/>
            <person name="Theobald S."/>
            <person name="Kildgaard S."/>
            <person name="Isbrandt T."/>
            <person name="Kuo A."/>
            <person name="Sato A."/>
            <person name="Lyhne E.K."/>
            <person name="Kogle M.E."/>
            <person name="Wiebenga A."/>
            <person name="Kun R.S."/>
            <person name="Lubbers R.J."/>
            <person name="Makela M.R."/>
            <person name="Barry K."/>
            <person name="Chovatia M."/>
            <person name="Clum A."/>
            <person name="Daum C."/>
            <person name="Haridas S."/>
            <person name="He G."/>
            <person name="LaButti K."/>
            <person name="Lipzen A."/>
            <person name="Mondo S."/>
            <person name="Riley R."/>
            <person name="Salamov A."/>
            <person name="Simmons B.A."/>
            <person name="Magnuson J.K."/>
            <person name="Henrissat B."/>
            <person name="Mortensen U.H."/>
            <person name="Larsen T.O."/>
            <person name="Devries R.P."/>
            <person name="Grigoriev I.V."/>
            <person name="Machida M."/>
            <person name="Baker S.E."/>
            <person name="Andersen M.R."/>
        </authorList>
    </citation>
    <scope>NUCLEOTIDE SEQUENCE [LARGE SCALE GENOMIC DNA]</scope>
    <source>
        <strain evidence="2 3">CBS 151.66</strain>
    </source>
</reference>
<name>A0A5N5X6Y3_9EURO</name>
<protein>
    <submittedName>
        <fullName evidence="2">Uncharacterized protein</fullName>
    </submittedName>
</protein>